<dbReference type="AlphaFoldDB" id="A0A2S9XL94"/>
<dbReference type="SUPFAM" id="SSF54292">
    <property type="entry name" value="2Fe-2S ferredoxin-like"/>
    <property type="match status" value="1"/>
</dbReference>
<dbReference type="EMBL" id="PVNL01000147">
    <property type="protein sequence ID" value="PRP93649.1"/>
    <property type="molecule type" value="Genomic_DNA"/>
</dbReference>
<evidence type="ECO:0000313" key="11">
    <source>
        <dbReference type="EMBL" id="PRP93649.1"/>
    </source>
</evidence>
<dbReference type="InterPro" id="IPR017927">
    <property type="entry name" value="FAD-bd_FR_type"/>
</dbReference>
<dbReference type="InterPro" id="IPR001709">
    <property type="entry name" value="Flavoprot_Pyr_Nucl_cyt_Rdtase"/>
</dbReference>
<feature type="domain" description="2Fe-2S ferredoxin-type" evidence="9">
    <location>
        <begin position="328"/>
        <end position="418"/>
    </location>
</feature>
<dbReference type="PRINTS" id="PR00406">
    <property type="entry name" value="CYTB5RDTASE"/>
</dbReference>
<evidence type="ECO:0000256" key="2">
    <source>
        <dbReference type="ARBA" id="ARBA00022630"/>
    </source>
</evidence>
<dbReference type="CDD" id="cd06214">
    <property type="entry name" value="PA_degradation_oxidoreductase_like"/>
    <property type="match status" value="1"/>
</dbReference>
<evidence type="ECO:0000259" key="9">
    <source>
        <dbReference type="PROSITE" id="PS51085"/>
    </source>
</evidence>
<dbReference type="Pfam" id="PF00111">
    <property type="entry name" value="Fer2"/>
    <property type="match status" value="1"/>
</dbReference>
<dbReference type="Pfam" id="PF00175">
    <property type="entry name" value="NAD_binding_1"/>
    <property type="match status" value="1"/>
</dbReference>
<dbReference type="Gene3D" id="2.40.30.10">
    <property type="entry name" value="Translation factors"/>
    <property type="match status" value="1"/>
</dbReference>
<evidence type="ECO:0000256" key="3">
    <source>
        <dbReference type="ARBA" id="ARBA00022714"/>
    </source>
</evidence>
<keyword evidence="3" id="KW-0001">2Fe-2S</keyword>
<keyword evidence="7" id="KW-0408">Iron</keyword>
<comment type="caution">
    <text evidence="11">The sequence shown here is derived from an EMBL/GenBank/DDBJ whole genome shotgun (WGS) entry which is preliminary data.</text>
</comment>
<dbReference type="InterPro" id="IPR001433">
    <property type="entry name" value="OxRdtase_FAD/NAD-bd"/>
</dbReference>
<keyword evidence="5" id="KW-0274">FAD</keyword>
<feature type="domain" description="FAD-binding FR-type" evidence="10">
    <location>
        <begin position="61"/>
        <end position="165"/>
    </location>
</feature>
<evidence type="ECO:0000256" key="7">
    <source>
        <dbReference type="ARBA" id="ARBA00023004"/>
    </source>
</evidence>
<dbReference type="InterPro" id="IPR017938">
    <property type="entry name" value="Riboflavin_synthase-like_b-brl"/>
</dbReference>
<dbReference type="PROSITE" id="PS51085">
    <property type="entry name" value="2FE2S_FER_2"/>
    <property type="match status" value="1"/>
</dbReference>
<name>A0A2S9XL94_9BACT</name>
<reference evidence="11 12" key="1">
    <citation type="submission" date="2018-03" db="EMBL/GenBank/DDBJ databases">
        <title>Draft Genome Sequences of the Obligatory Marine Myxobacteria Enhygromyxa salina SWB007.</title>
        <authorList>
            <person name="Poehlein A."/>
            <person name="Moghaddam J.A."/>
            <person name="Harms H."/>
            <person name="Alanjari M."/>
            <person name="Koenig G.M."/>
            <person name="Daniel R."/>
            <person name="Schaeberle T.F."/>
        </authorList>
    </citation>
    <scope>NUCLEOTIDE SEQUENCE [LARGE SCALE GENOMIC DNA]</scope>
    <source>
        <strain evidence="11 12">SWB007</strain>
    </source>
</reference>
<dbReference type="SUPFAM" id="SSF52343">
    <property type="entry name" value="Ferredoxin reductase-like, C-terminal NADP-linked domain"/>
    <property type="match status" value="1"/>
</dbReference>
<sequence length="423" mass="45454">MSAKSSEGNRRFRLVPRMFQPRVVQLRSDLRALLADLRGERSPAWSARDGSRYAATKPVGLATRVLEVAQVIRETDAAVSLVLRDPSGATLPQLRPGQFFTLLVELDGETLRRAYSVSSDCSIREQFSVTIKRVAAGRVSTHLNDHVESGMRLRVLGPSGEFGCVPERDRVSARKLVLIAGGSGITPMMALLRTLLPVEPSCEIALIYANRTAKDVIFASAIAQLQAQFGPRLTVHSVLEQAPGEWPAQDRGQWLGRGDAATLARVLDAIPLAGDPAAEFLLCGPTPMMAGARELLRSREVPASRVRSEQFVAPQLHARATAQLGAAQSVMLVTPQRELAITAQPGQTLLEAGLAAGVDMPYSCAMGGCAACKVELVDGEVIQREPNCLDPAERERGYVLACVANPVTACRVRLPGARNQGQG</sequence>
<evidence type="ECO:0000259" key="10">
    <source>
        <dbReference type="PROSITE" id="PS51384"/>
    </source>
</evidence>
<dbReference type="CDD" id="cd00207">
    <property type="entry name" value="fer2"/>
    <property type="match status" value="1"/>
</dbReference>
<dbReference type="InterPro" id="IPR001041">
    <property type="entry name" value="2Fe-2S_ferredoxin-type"/>
</dbReference>
<dbReference type="GO" id="GO:0016491">
    <property type="term" value="F:oxidoreductase activity"/>
    <property type="evidence" value="ECO:0007669"/>
    <property type="project" value="UniProtKB-KW"/>
</dbReference>
<dbReference type="Pfam" id="PF00970">
    <property type="entry name" value="FAD_binding_6"/>
    <property type="match status" value="1"/>
</dbReference>
<dbReference type="GO" id="GO:0050660">
    <property type="term" value="F:flavin adenine dinucleotide binding"/>
    <property type="evidence" value="ECO:0007669"/>
    <property type="project" value="TreeGrafter"/>
</dbReference>
<dbReference type="Gene3D" id="3.40.50.80">
    <property type="entry name" value="Nucleotide-binding domain of ferredoxin-NADP reductase (FNR) module"/>
    <property type="match status" value="1"/>
</dbReference>
<dbReference type="PROSITE" id="PS00197">
    <property type="entry name" value="2FE2S_FER_1"/>
    <property type="match status" value="1"/>
</dbReference>
<keyword evidence="4" id="KW-0479">Metal-binding</keyword>
<keyword evidence="6 11" id="KW-0560">Oxidoreductase</keyword>
<evidence type="ECO:0000256" key="6">
    <source>
        <dbReference type="ARBA" id="ARBA00023002"/>
    </source>
</evidence>
<dbReference type="InterPro" id="IPR012675">
    <property type="entry name" value="Beta-grasp_dom_sf"/>
</dbReference>
<dbReference type="InterPro" id="IPR036010">
    <property type="entry name" value="2Fe-2S_ferredoxin-like_sf"/>
</dbReference>
<dbReference type="Proteomes" id="UP000238823">
    <property type="component" value="Unassembled WGS sequence"/>
</dbReference>
<keyword evidence="2" id="KW-0285">Flavoprotein</keyword>
<accession>A0A2S9XL94</accession>
<dbReference type="PROSITE" id="PS51384">
    <property type="entry name" value="FAD_FR"/>
    <property type="match status" value="1"/>
</dbReference>
<dbReference type="GO" id="GO:0051537">
    <property type="term" value="F:2 iron, 2 sulfur cluster binding"/>
    <property type="evidence" value="ECO:0007669"/>
    <property type="project" value="UniProtKB-KW"/>
</dbReference>
<dbReference type="EC" id="1.-.-.-" evidence="11"/>
<dbReference type="InterPro" id="IPR008333">
    <property type="entry name" value="Cbr1-like_FAD-bd_dom"/>
</dbReference>
<evidence type="ECO:0000256" key="8">
    <source>
        <dbReference type="ARBA" id="ARBA00023014"/>
    </source>
</evidence>
<protein>
    <submittedName>
        <fullName evidence="11">1,2-phenylacetyl-CoA epoxidase, subunit E</fullName>
        <ecNumber evidence="11">1.-.-.-</ecNumber>
    </submittedName>
</protein>
<dbReference type="GO" id="GO:0046872">
    <property type="term" value="F:metal ion binding"/>
    <property type="evidence" value="ECO:0007669"/>
    <property type="project" value="UniProtKB-KW"/>
</dbReference>
<dbReference type="SUPFAM" id="SSF63380">
    <property type="entry name" value="Riboflavin synthase domain-like"/>
    <property type="match status" value="1"/>
</dbReference>
<evidence type="ECO:0000256" key="1">
    <source>
        <dbReference type="ARBA" id="ARBA00001974"/>
    </source>
</evidence>
<dbReference type="PRINTS" id="PR00371">
    <property type="entry name" value="FPNCR"/>
</dbReference>
<proteinExistence type="predicted"/>
<keyword evidence="8" id="KW-0411">Iron-sulfur</keyword>
<dbReference type="InterPro" id="IPR050415">
    <property type="entry name" value="MRET"/>
</dbReference>
<dbReference type="PANTHER" id="PTHR47354">
    <property type="entry name" value="NADH OXIDOREDUCTASE HCR"/>
    <property type="match status" value="1"/>
</dbReference>
<dbReference type="InterPro" id="IPR039261">
    <property type="entry name" value="FNR_nucleotide-bd"/>
</dbReference>
<dbReference type="PANTHER" id="PTHR47354:SF8">
    <property type="entry name" value="1,2-PHENYLACETYL-COA EPOXIDASE, SUBUNIT E"/>
    <property type="match status" value="1"/>
</dbReference>
<organism evidence="11 12">
    <name type="scientific">Enhygromyxa salina</name>
    <dbReference type="NCBI Taxonomy" id="215803"/>
    <lineage>
        <taxon>Bacteria</taxon>
        <taxon>Pseudomonadati</taxon>
        <taxon>Myxococcota</taxon>
        <taxon>Polyangia</taxon>
        <taxon>Nannocystales</taxon>
        <taxon>Nannocystaceae</taxon>
        <taxon>Enhygromyxa</taxon>
    </lineage>
</organism>
<dbReference type="Gene3D" id="3.10.20.30">
    <property type="match status" value="1"/>
</dbReference>
<evidence type="ECO:0000313" key="12">
    <source>
        <dbReference type="Proteomes" id="UP000238823"/>
    </source>
</evidence>
<gene>
    <name evidence="11" type="primary">paaE</name>
    <name evidence="11" type="ORF">ENSA7_80770</name>
</gene>
<dbReference type="InterPro" id="IPR006058">
    <property type="entry name" value="2Fe2S_fd_BS"/>
</dbReference>
<evidence type="ECO:0000256" key="5">
    <source>
        <dbReference type="ARBA" id="ARBA00022827"/>
    </source>
</evidence>
<evidence type="ECO:0000256" key="4">
    <source>
        <dbReference type="ARBA" id="ARBA00022723"/>
    </source>
</evidence>
<comment type="cofactor">
    <cofactor evidence="1">
        <name>FAD</name>
        <dbReference type="ChEBI" id="CHEBI:57692"/>
    </cofactor>
</comment>